<dbReference type="EMBL" id="CABFMQ020000007">
    <property type="protein sequence ID" value="VTZ48698.1"/>
    <property type="molecule type" value="Genomic_DNA"/>
</dbReference>
<keyword evidence="2" id="KW-1185">Reference proteome</keyword>
<dbReference type="AlphaFoldDB" id="A0A8B6M1J1"/>
<dbReference type="Proteomes" id="UP000485880">
    <property type="component" value="Unassembled WGS sequence"/>
</dbReference>
<accession>A0A8B6M1J1</accession>
<name>A0A8B6M1J1_METTU</name>
<proteinExistence type="predicted"/>
<reference evidence="1 2" key="1">
    <citation type="submission" date="2019-05" db="EMBL/GenBank/DDBJ databases">
        <authorList>
            <person name="Farhan Ul Haque M."/>
        </authorList>
    </citation>
    <scope>NUCLEOTIDE SEQUENCE [LARGE SCALE GENOMIC DNA]</scope>
    <source>
        <strain evidence="1">2</strain>
    </source>
</reference>
<protein>
    <submittedName>
        <fullName evidence="1">Uncharacterized protein</fullName>
    </submittedName>
</protein>
<gene>
    <name evidence="1" type="ORF">MPC4_1040002</name>
</gene>
<evidence type="ECO:0000313" key="2">
    <source>
        <dbReference type="Proteomes" id="UP000485880"/>
    </source>
</evidence>
<sequence length="21" mass="2509">MVAFTYNRICNNFFLKTLILS</sequence>
<organism evidence="1 2">
    <name type="scientific">Methylocella tundrae</name>
    <dbReference type="NCBI Taxonomy" id="227605"/>
    <lineage>
        <taxon>Bacteria</taxon>
        <taxon>Pseudomonadati</taxon>
        <taxon>Pseudomonadota</taxon>
        <taxon>Alphaproteobacteria</taxon>
        <taxon>Hyphomicrobiales</taxon>
        <taxon>Beijerinckiaceae</taxon>
        <taxon>Methylocella</taxon>
    </lineage>
</organism>
<evidence type="ECO:0000313" key="1">
    <source>
        <dbReference type="EMBL" id="VTZ48698.1"/>
    </source>
</evidence>
<comment type="caution">
    <text evidence="1">The sequence shown here is derived from an EMBL/GenBank/DDBJ whole genome shotgun (WGS) entry which is preliminary data.</text>
</comment>